<proteinExistence type="predicted"/>
<dbReference type="GO" id="GO:0160203">
    <property type="term" value="P:mitochondrial disulfide relay system"/>
    <property type="evidence" value="ECO:0007669"/>
    <property type="project" value="EnsemblFungi"/>
</dbReference>
<accession>U1GM52</accession>
<evidence type="ECO:0000256" key="2">
    <source>
        <dbReference type="ARBA" id="ARBA00022630"/>
    </source>
</evidence>
<dbReference type="PANTHER" id="PTHR12645:SF0">
    <property type="entry name" value="FAD-LINKED SULFHYDRYL OXIDASE ALR"/>
    <property type="match status" value="1"/>
</dbReference>
<dbReference type="GO" id="GO:0050660">
    <property type="term" value="F:flavin adenine dinucleotide binding"/>
    <property type="evidence" value="ECO:0007669"/>
    <property type="project" value="TreeGrafter"/>
</dbReference>
<evidence type="ECO:0000256" key="5">
    <source>
        <dbReference type="ARBA" id="ARBA00023157"/>
    </source>
</evidence>
<organism evidence="9 10">
    <name type="scientific">Endocarpon pusillum (strain Z07020 / HMAS-L-300199)</name>
    <name type="common">Lichen-forming fungus</name>
    <dbReference type="NCBI Taxonomy" id="1263415"/>
    <lineage>
        <taxon>Eukaryota</taxon>
        <taxon>Fungi</taxon>
        <taxon>Dikarya</taxon>
        <taxon>Ascomycota</taxon>
        <taxon>Pezizomycotina</taxon>
        <taxon>Eurotiomycetes</taxon>
        <taxon>Chaetothyriomycetidae</taxon>
        <taxon>Verrucariales</taxon>
        <taxon>Verrucariaceae</taxon>
        <taxon>Endocarpon</taxon>
    </lineage>
</organism>
<dbReference type="Pfam" id="PF04777">
    <property type="entry name" value="Evr1_Alr"/>
    <property type="match status" value="1"/>
</dbReference>
<dbReference type="GO" id="GO:0016971">
    <property type="term" value="F:flavin-dependent sulfhydryl oxidase activity"/>
    <property type="evidence" value="ECO:0007669"/>
    <property type="project" value="EnsemblFungi"/>
</dbReference>
<dbReference type="PROSITE" id="PS51324">
    <property type="entry name" value="ERV_ALR"/>
    <property type="match status" value="1"/>
</dbReference>
<gene>
    <name evidence="9" type="ORF">EPUS_05067</name>
</gene>
<feature type="compositionally biased region" description="Low complexity" evidence="7">
    <location>
        <begin position="22"/>
        <end position="32"/>
    </location>
</feature>
<evidence type="ECO:0000256" key="3">
    <source>
        <dbReference type="ARBA" id="ARBA00022827"/>
    </source>
</evidence>
<dbReference type="InterPro" id="IPR039799">
    <property type="entry name" value="ALR/ERV"/>
</dbReference>
<dbReference type="Gene3D" id="1.20.120.310">
    <property type="entry name" value="ERV/ALR sulfhydryl oxidase domain"/>
    <property type="match status" value="1"/>
</dbReference>
<comment type="catalytic activity">
    <reaction evidence="6">
        <text>2 R'C(R)SH + O2 = R'C(R)S-S(R)CR' + H2O2</text>
        <dbReference type="Rhea" id="RHEA:17357"/>
        <dbReference type="ChEBI" id="CHEBI:15379"/>
        <dbReference type="ChEBI" id="CHEBI:16240"/>
        <dbReference type="ChEBI" id="CHEBI:16520"/>
        <dbReference type="ChEBI" id="CHEBI:17412"/>
        <dbReference type="EC" id="1.8.3.2"/>
    </reaction>
</comment>
<dbReference type="GO" id="GO:0005758">
    <property type="term" value="C:mitochondrial intermembrane space"/>
    <property type="evidence" value="ECO:0007669"/>
    <property type="project" value="EnsemblFungi"/>
</dbReference>
<feature type="region of interest" description="Disordered" evidence="7">
    <location>
        <begin position="1"/>
        <end position="96"/>
    </location>
</feature>
<dbReference type="GO" id="GO:0034599">
    <property type="term" value="P:cellular response to oxidative stress"/>
    <property type="evidence" value="ECO:0007669"/>
    <property type="project" value="EnsemblFungi"/>
</dbReference>
<feature type="domain" description="ERV/ALR sulfhydryl oxidase" evidence="8">
    <location>
        <begin position="64"/>
        <end position="168"/>
    </location>
</feature>
<keyword evidence="2 6" id="KW-0285">Flavoprotein</keyword>
<evidence type="ECO:0000313" key="10">
    <source>
        <dbReference type="Proteomes" id="UP000019373"/>
    </source>
</evidence>
<evidence type="ECO:0000259" key="8">
    <source>
        <dbReference type="PROSITE" id="PS51324"/>
    </source>
</evidence>
<dbReference type="SUPFAM" id="SSF69000">
    <property type="entry name" value="FAD-dependent thiol oxidase"/>
    <property type="match status" value="1"/>
</dbReference>
<dbReference type="AlphaFoldDB" id="U1GM52"/>
<dbReference type="OMA" id="SELYPCW"/>
<evidence type="ECO:0000256" key="4">
    <source>
        <dbReference type="ARBA" id="ARBA00023002"/>
    </source>
</evidence>
<feature type="compositionally biased region" description="Pro residues" evidence="7">
    <location>
        <begin position="33"/>
        <end position="47"/>
    </location>
</feature>
<dbReference type="eggNOG" id="KOG3355">
    <property type="taxonomic scope" value="Eukaryota"/>
</dbReference>
<comment type="cofactor">
    <cofactor evidence="1 6">
        <name>FAD</name>
        <dbReference type="ChEBI" id="CHEBI:57692"/>
    </cofactor>
</comment>
<dbReference type="EMBL" id="KE721008">
    <property type="protein sequence ID" value="ERF72986.1"/>
    <property type="molecule type" value="Genomic_DNA"/>
</dbReference>
<dbReference type="EC" id="1.8.3.2" evidence="6"/>
<dbReference type="GO" id="GO:0006879">
    <property type="term" value="P:intracellular iron ion homeostasis"/>
    <property type="evidence" value="ECO:0007669"/>
    <property type="project" value="EnsemblFungi"/>
</dbReference>
<reference evidence="10" key="1">
    <citation type="journal article" date="2014" name="BMC Genomics">
        <title>Genome characteristics reveal the impact of lichenization on lichen-forming fungus Endocarpon pusillum Hedwig (Verrucariales, Ascomycota).</title>
        <authorList>
            <person name="Wang Y.-Y."/>
            <person name="Liu B."/>
            <person name="Zhang X.-Y."/>
            <person name="Zhou Q.-M."/>
            <person name="Zhang T."/>
            <person name="Li H."/>
            <person name="Yu Y.-F."/>
            <person name="Zhang X.-L."/>
            <person name="Hao X.-Y."/>
            <person name="Wang M."/>
            <person name="Wang L."/>
            <person name="Wei J.-C."/>
        </authorList>
    </citation>
    <scope>NUCLEOTIDE SEQUENCE [LARGE SCALE GENOMIC DNA]</scope>
    <source>
        <strain evidence="10">Z07020 / HMAS-L-300199</strain>
    </source>
</reference>
<dbReference type="PANTHER" id="PTHR12645">
    <property type="entry name" value="ALR/ERV"/>
    <property type="match status" value="1"/>
</dbReference>
<dbReference type="OrthoDB" id="17199at2759"/>
<evidence type="ECO:0000313" key="9">
    <source>
        <dbReference type="EMBL" id="ERF72986.1"/>
    </source>
</evidence>
<keyword evidence="10" id="KW-1185">Reference proteome</keyword>
<dbReference type="GeneID" id="19240020"/>
<dbReference type="RefSeq" id="XP_007801422.1">
    <property type="nucleotide sequence ID" value="XM_007803231.1"/>
</dbReference>
<evidence type="ECO:0000256" key="1">
    <source>
        <dbReference type="ARBA" id="ARBA00001974"/>
    </source>
</evidence>
<evidence type="ECO:0000256" key="7">
    <source>
        <dbReference type="SAM" id="MobiDB-lite"/>
    </source>
</evidence>
<protein>
    <recommendedName>
        <fullName evidence="6">Sulfhydryl oxidase</fullName>
        <ecNumber evidence="6">1.8.3.2</ecNumber>
    </recommendedName>
</protein>
<dbReference type="HOGENOM" id="CLU_070631_3_2_1"/>
<name>U1GM52_ENDPU</name>
<keyword evidence="5" id="KW-1015">Disulfide bond</keyword>
<dbReference type="InterPro" id="IPR017905">
    <property type="entry name" value="ERV/ALR_sulphydryl_oxidase"/>
</dbReference>
<dbReference type="InterPro" id="IPR036774">
    <property type="entry name" value="ERV/ALR_sulphydryl_oxid_sf"/>
</dbReference>
<sequence>MENRSVPNFPHLTPPEFAPFLTEHTTTAAAAAPPSPPGPLSPNPKPPPPHHHHHPPQPPRHTPGLPARRRTTRPLDLDPPAQHDGATYPPSAPPALQSKTRQFLSLFSELYPCWVCAEDFQDWISRPENEPRVRGREEFGLWMCRAHNEVNRKLGKAEFDCRLWKERWRDGWRDGRCD</sequence>
<dbReference type="Proteomes" id="UP000019373">
    <property type="component" value="Unassembled WGS sequence"/>
</dbReference>
<keyword evidence="4 6" id="KW-0560">Oxidoreductase</keyword>
<evidence type="ECO:0000256" key="6">
    <source>
        <dbReference type="RuleBase" id="RU371123"/>
    </source>
</evidence>
<keyword evidence="3 6" id="KW-0274">FAD</keyword>